<dbReference type="InterPro" id="IPR004633">
    <property type="entry name" value="NaPi_cotrn-rel/YqeW-like"/>
</dbReference>
<protein>
    <submittedName>
        <fullName evidence="8">Na+/Pi-cotransporter</fullName>
    </submittedName>
</protein>
<dbReference type="InterPro" id="IPR038078">
    <property type="entry name" value="PhoU-like_sf"/>
</dbReference>
<feature type="domain" description="PhoU" evidence="7">
    <location>
        <begin position="356"/>
        <end position="440"/>
    </location>
</feature>
<evidence type="ECO:0000256" key="3">
    <source>
        <dbReference type="ARBA" id="ARBA00022692"/>
    </source>
</evidence>
<dbReference type="GO" id="GO:0044341">
    <property type="term" value="P:sodium-dependent phosphate transport"/>
    <property type="evidence" value="ECO:0007669"/>
    <property type="project" value="InterPro"/>
</dbReference>
<evidence type="ECO:0000256" key="4">
    <source>
        <dbReference type="ARBA" id="ARBA00022989"/>
    </source>
</evidence>
<feature type="transmembrane region" description="Helical" evidence="6">
    <location>
        <begin position="127"/>
        <end position="145"/>
    </location>
</feature>
<dbReference type="GO" id="GO:0005886">
    <property type="term" value="C:plasma membrane"/>
    <property type="evidence" value="ECO:0007669"/>
    <property type="project" value="UniProtKB-SubCell"/>
</dbReference>
<organism evidence="8 9">
    <name type="scientific">Allorhodopirellula solitaria</name>
    <dbReference type="NCBI Taxonomy" id="2527987"/>
    <lineage>
        <taxon>Bacteria</taxon>
        <taxon>Pseudomonadati</taxon>
        <taxon>Planctomycetota</taxon>
        <taxon>Planctomycetia</taxon>
        <taxon>Pirellulales</taxon>
        <taxon>Pirellulaceae</taxon>
        <taxon>Allorhodopirellula</taxon>
    </lineage>
</organism>
<dbReference type="SUPFAM" id="SSF109755">
    <property type="entry name" value="PhoU-like"/>
    <property type="match status" value="1"/>
</dbReference>
<dbReference type="EMBL" id="SJPK01000021">
    <property type="protein sequence ID" value="TWT55891.1"/>
    <property type="molecule type" value="Genomic_DNA"/>
</dbReference>
<gene>
    <name evidence="8" type="ORF">CA85_47890</name>
</gene>
<dbReference type="Pfam" id="PF01895">
    <property type="entry name" value="PhoU"/>
    <property type="match status" value="1"/>
</dbReference>
<dbReference type="NCBIfam" id="TIGR00704">
    <property type="entry name" value="NaPi_cotrn_rel"/>
    <property type="match status" value="1"/>
</dbReference>
<feature type="transmembrane region" description="Helical" evidence="6">
    <location>
        <begin position="206"/>
        <end position="229"/>
    </location>
</feature>
<keyword evidence="3 6" id="KW-0812">Transmembrane</keyword>
<dbReference type="PANTHER" id="PTHR10010">
    <property type="entry name" value="SOLUTE CARRIER FAMILY 34 SODIUM PHOSPHATE , MEMBER 2-RELATED"/>
    <property type="match status" value="1"/>
</dbReference>
<dbReference type="NCBIfam" id="NF037997">
    <property type="entry name" value="Na_Pi_symport"/>
    <property type="match status" value="1"/>
</dbReference>
<evidence type="ECO:0000313" key="9">
    <source>
        <dbReference type="Proteomes" id="UP000318053"/>
    </source>
</evidence>
<dbReference type="RefSeq" id="WP_146393588.1">
    <property type="nucleotide sequence ID" value="NZ_SJPK01000021.1"/>
</dbReference>
<comment type="subcellular location">
    <subcellularLocation>
        <location evidence="1">Cell membrane</location>
        <topology evidence="1">Multi-pass membrane protein</topology>
    </subcellularLocation>
</comment>
<sequence>MIFQLVGGLGIFLLGMKNMSDGMQAVAGNSLRRLVGSITNNRFFACLVGVLVTCIVQSSSITTVMVVGFVNSGVMALSQGVGIIMGANIGTTITGWILVLKVGKYGLPLLGGAAFTYLFARSDRWRYWAMFMMGIGMVFFGLEIMKDACAIIKDIPNFEAWFARFQADTYIGVLKCAMVGCVMTTLVQSSSATLGITISLATQGVISYPTAAALILGENIGTTITALLASLGATTNARRAAYFHVIFNLFGVFWITLIFPWYIELIQAIVGVDVAKPVVVDGVTTYPNTVAAIAATHSVFNIANTLLFVPLIGPIVKMLERVVPNRPFKEKPRLTDLDIRILETPLLALEQSRKEILKMGDGCIKMLDWLLELMNQDDPDKALGDRLKQRERVLDSVQDEMAEFVTGLLAANVSHSTAEEGGQQLRIADEYESISDYIVNLDKFDRKLRRDGLRFSEDQRKDLSELNRQIAEYVKSIHEAFLKGDNNIEVASEPAWKRIRTEVKSLRRKHLNELTSDSMPPALSVAFMASLNAYIRVRDHAHNIAETISIER</sequence>
<feature type="transmembrane region" description="Helical" evidence="6">
    <location>
        <begin position="81"/>
        <end position="99"/>
    </location>
</feature>
<accession>A0A5C5X0S6</accession>
<dbReference type="AlphaFoldDB" id="A0A5C5X0S6"/>
<keyword evidence="2" id="KW-1003">Cell membrane</keyword>
<evidence type="ECO:0000259" key="7">
    <source>
        <dbReference type="Pfam" id="PF01895"/>
    </source>
</evidence>
<keyword evidence="9" id="KW-1185">Reference proteome</keyword>
<dbReference type="Pfam" id="PF02690">
    <property type="entry name" value="Na_Pi_cotrans"/>
    <property type="match status" value="2"/>
</dbReference>
<evidence type="ECO:0000256" key="2">
    <source>
        <dbReference type="ARBA" id="ARBA00022475"/>
    </source>
</evidence>
<proteinExistence type="predicted"/>
<evidence type="ECO:0000256" key="5">
    <source>
        <dbReference type="ARBA" id="ARBA00023136"/>
    </source>
</evidence>
<name>A0A5C5X0S6_9BACT</name>
<dbReference type="OrthoDB" id="9763003at2"/>
<feature type="transmembrane region" description="Helical" evidence="6">
    <location>
        <begin position="42"/>
        <end position="69"/>
    </location>
</feature>
<dbReference type="InterPro" id="IPR003841">
    <property type="entry name" value="Na/Pi_transpt"/>
</dbReference>
<keyword evidence="4 6" id="KW-1133">Transmembrane helix</keyword>
<feature type="transmembrane region" description="Helical" evidence="6">
    <location>
        <begin position="241"/>
        <end position="263"/>
    </location>
</feature>
<dbReference type="PANTHER" id="PTHR10010:SF46">
    <property type="entry name" value="SODIUM-DEPENDENT PHOSPHATE TRANSPORT PROTEIN 2B"/>
    <property type="match status" value="1"/>
</dbReference>
<dbReference type="InterPro" id="IPR026022">
    <property type="entry name" value="PhoU_dom"/>
</dbReference>
<dbReference type="Proteomes" id="UP000318053">
    <property type="component" value="Unassembled WGS sequence"/>
</dbReference>
<dbReference type="Gene3D" id="1.20.58.220">
    <property type="entry name" value="Phosphate transport system protein phou homolog 2, domain 2"/>
    <property type="match status" value="1"/>
</dbReference>
<dbReference type="GO" id="GO:0005436">
    <property type="term" value="F:sodium:phosphate symporter activity"/>
    <property type="evidence" value="ECO:0007669"/>
    <property type="project" value="InterPro"/>
</dbReference>
<evidence type="ECO:0000313" key="8">
    <source>
        <dbReference type="EMBL" id="TWT55891.1"/>
    </source>
</evidence>
<evidence type="ECO:0000256" key="6">
    <source>
        <dbReference type="SAM" id="Phobius"/>
    </source>
</evidence>
<comment type="caution">
    <text evidence="8">The sequence shown here is derived from an EMBL/GenBank/DDBJ whole genome shotgun (WGS) entry which is preliminary data.</text>
</comment>
<keyword evidence="5 6" id="KW-0472">Membrane</keyword>
<evidence type="ECO:0000256" key="1">
    <source>
        <dbReference type="ARBA" id="ARBA00004651"/>
    </source>
</evidence>
<reference evidence="8 9" key="1">
    <citation type="submission" date="2019-02" db="EMBL/GenBank/DDBJ databases">
        <title>Deep-cultivation of Planctomycetes and their phenomic and genomic characterization uncovers novel biology.</title>
        <authorList>
            <person name="Wiegand S."/>
            <person name="Jogler M."/>
            <person name="Boedeker C."/>
            <person name="Pinto D."/>
            <person name="Vollmers J."/>
            <person name="Rivas-Marin E."/>
            <person name="Kohn T."/>
            <person name="Peeters S.H."/>
            <person name="Heuer A."/>
            <person name="Rast P."/>
            <person name="Oberbeckmann S."/>
            <person name="Bunk B."/>
            <person name="Jeske O."/>
            <person name="Meyerdierks A."/>
            <person name="Storesund J.E."/>
            <person name="Kallscheuer N."/>
            <person name="Luecker S."/>
            <person name="Lage O.M."/>
            <person name="Pohl T."/>
            <person name="Merkel B.J."/>
            <person name="Hornburger P."/>
            <person name="Mueller R.-W."/>
            <person name="Bruemmer F."/>
            <person name="Labrenz M."/>
            <person name="Spormann A.M."/>
            <person name="Op Den Camp H."/>
            <person name="Overmann J."/>
            <person name="Amann R."/>
            <person name="Jetten M.S.M."/>
            <person name="Mascher T."/>
            <person name="Medema M.H."/>
            <person name="Devos D.P."/>
            <person name="Kaster A.-K."/>
            <person name="Ovreas L."/>
            <person name="Rohde M."/>
            <person name="Galperin M.Y."/>
            <person name="Jogler C."/>
        </authorList>
    </citation>
    <scope>NUCLEOTIDE SEQUENCE [LARGE SCALE GENOMIC DNA]</scope>
    <source>
        <strain evidence="8 9">CA85</strain>
    </source>
</reference>